<name>A0ABD4Q7L2_MYCTX</name>
<gene>
    <name evidence="1" type="ORF">J8J21_21175</name>
</gene>
<dbReference type="SUPFAM" id="SSF53448">
    <property type="entry name" value="Nucleotide-diphospho-sugar transferases"/>
    <property type="match status" value="1"/>
</dbReference>
<dbReference type="Gene3D" id="3.90.550.10">
    <property type="entry name" value="Spore Coat Polysaccharide Biosynthesis Protein SpsA, Chain A"/>
    <property type="match status" value="1"/>
</dbReference>
<organism evidence="1 2">
    <name type="scientific">Mycobacterium tuberculosis</name>
    <dbReference type="NCBI Taxonomy" id="1773"/>
    <lineage>
        <taxon>Bacteria</taxon>
        <taxon>Bacillati</taxon>
        <taxon>Actinomycetota</taxon>
        <taxon>Actinomycetes</taxon>
        <taxon>Mycobacteriales</taxon>
        <taxon>Mycobacteriaceae</taxon>
        <taxon>Mycobacterium</taxon>
        <taxon>Mycobacterium tuberculosis complex</taxon>
    </lineage>
</organism>
<dbReference type="InterPro" id="IPR029044">
    <property type="entry name" value="Nucleotide-diphossugar_trans"/>
</dbReference>
<reference evidence="1 2" key="1">
    <citation type="submission" date="2021-03" db="EMBL/GenBank/DDBJ databases">
        <title>Whole Genome Sequencing of Mycobacterium tuberculosis clinical isolates from Arunachal Pradesh, India.</title>
        <authorList>
            <person name="Singh S."/>
            <person name="Mudliar S.R."/>
            <person name="Kulsum U."/>
            <person name="Rufai S.B."/>
            <person name="Singh P.K."/>
            <person name="Umpo M."/>
            <person name="Nyori M."/>
        </authorList>
    </citation>
    <scope>NUCLEOTIDE SEQUENCE [LARGE SCALE GENOMIC DNA]</scope>
    <source>
        <strain evidence="1 2">OMICS/BPL/0142/20/SP</strain>
    </source>
</reference>
<keyword evidence="1" id="KW-0548">Nucleotidyltransferase</keyword>
<comment type="caution">
    <text evidence="1">The sequence shown here is derived from an EMBL/GenBank/DDBJ whole genome shotgun (WGS) entry which is preliminary data.</text>
</comment>
<keyword evidence="1" id="KW-0808">Transferase</keyword>
<dbReference type="PANTHER" id="PTHR47183:SF3">
    <property type="entry name" value="TRANSFERASE"/>
    <property type="match status" value="1"/>
</dbReference>
<dbReference type="InterPro" id="IPR013446">
    <property type="entry name" value="G1P_cyt_trans-like"/>
</dbReference>
<dbReference type="Proteomes" id="UP000671119">
    <property type="component" value="Unassembled WGS sequence"/>
</dbReference>
<dbReference type="GO" id="GO:0016779">
    <property type="term" value="F:nucleotidyltransferase activity"/>
    <property type="evidence" value="ECO:0007669"/>
    <property type="project" value="UniProtKB-KW"/>
</dbReference>
<accession>A0ABD4Q7L2</accession>
<dbReference type="AlphaFoldDB" id="A0ABD4Q7L2"/>
<feature type="non-terminal residue" evidence="1">
    <location>
        <position position="82"/>
    </location>
</feature>
<proteinExistence type="predicted"/>
<evidence type="ECO:0000313" key="2">
    <source>
        <dbReference type="Proteomes" id="UP000671119"/>
    </source>
</evidence>
<evidence type="ECO:0000313" key="1">
    <source>
        <dbReference type="EMBL" id="MBP0685559.1"/>
    </source>
</evidence>
<protein>
    <submittedName>
        <fullName evidence="1">Glucose-1-phosphate cytidylyltransferase</fullName>
    </submittedName>
</protein>
<sequence>MIEKFEASGKIACFLAVRPPLTYHLADIADDGRVCEFRSSDRSDIWINGGYFLMRSEIFDYMRESEELVLEPFSRLIKDNML</sequence>
<dbReference type="EMBL" id="JAGIZI010000260">
    <property type="protein sequence ID" value="MBP0685559.1"/>
    <property type="molecule type" value="Genomic_DNA"/>
</dbReference>
<dbReference type="PANTHER" id="PTHR47183">
    <property type="entry name" value="GLUCOSE-1-PHOSPHATE CYTIDYLYLTRANSFERASE-RELATED"/>
    <property type="match status" value="1"/>
</dbReference>